<name>A0A6L8LM43_9RHOB</name>
<dbReference type="Proteomes" id="UP000479043">
    <property type="component" value="Unassembled WGS sequence"/>
</dbReference>
<dbReference type="InterPro" id="IPR023214">
    <property type="entry name" value="HAD_sf"/>
</dbReference>
<keyword evidence="1" id="KW-0378">Hydrolase</keyword>
<reference evidence="1 2" key="1">
    <citation type="submission" date="2020-01" db="EMBL/GenBank/DDBJ databases">
        <authorList>
            <person name="Chen S."/>
        </authorList>
    </citation>
    <scope>NUCLEOTIDE SEQUENCE [LARGE SCALE GENOMIC DNA]</scope>
    <source>
        <strain evidence="1 2">GS-10</strain>
    </source>
</reference>
<evidence type="ECO:0000313" key="2">
    <source>
        <dbReference type="Proteomes" id="UP000479043"/>
    </source>
</evidence>
<accession>A0A6L8LM43</accession>
<proteinExistence type="predicted"/>
<dbReference type="SFLD" id="SFLDF00035">
    <property type="entry name" value="phosphoglycolate_phosphatase"/>
    <property type="match status" value="1"/>
</dbReference>
<dbReference type="EMBL" id="WWEN01000009">
    <property type="protein sequence ID" value="MYM57074.1"/>
    <property type="molecule type" value="Genomic_DNA"/>
</dbReference>
<comment type="caution">
    <text evidence="1">The sequence shown here is derived from an EMBL/GenBank/DDBJ whole genome shotgun (WGS) entry which is preliminary data.</text>
</comment>
<sequence>MTLRALIFDVDGTLAETEELHRRAFNDTFAVEGLAWDWDRDGYRELLKTTGGKERMLAFAAREGIDFSTEEAARLHKIKTARYATLVDRGGLELRPGIAELIDKARAHGLKLAVATTTSPQNVDQLCHSCWGRAATEVFDTIAAGDQVAQKKPAPDVYQLALQQLGLPAEDTIAFEDTANGVRSARAAGIRVVVTPSMYSGAEDFTGADWILPTLARANWTADLASLLPAA</sequence>
<dbReference type="SFLD" id="SFLDS00003">
    <property type="entry name" value="Haloacid_Dehalogenase"/>
    <property type="match status" value="1"/>
</dbReference>
<organism evidence="1 2">
    <name type="scientific">Thalassovita mangrovi</name>
    <dbReference type="NCBI Taxonomy" id="2692236"/>
    <lineage>
        <taxon>Bacteria</taxon>
        <taxon>Pseudomonadati</taxon>
        <taxon>Pseudomonadota</taxon>
        <taxon>Alphaproteobacteria</taxon>
        <taxon>Rhodobacterales</taxon>
        <taxon>Roseobacteraceae</taxon>
        <taxon>Thalassovita</taxon>
    </lineage>
</organism>
<dbReference type="SFLD" id="SFLDG01129">
    <property type="entry name" value="C1.5:_HAD__Beta-PGM__Phosphata"/>
    <property type="match status" value="1"/>
</dbReference>
<dbReference type="GO" id="GO:0016787">
    <property type="term" value="F:hydrolase activity"/>
    <property type="evidence" value="ECO:0007669"/>
    <property type="project" value="UniProtKB-KW"/>
</dbReference>
<protein>
    <submittedName>
        <fullName evidence="1">HAD-IA family hydrolase</fullName>
    </submittedName>
</protein>
<dbReference type="RefSeq" id="WP_160974985.1">
    <property type="nucleotide sequence ID" value="NZ_WWEN01000009.1"/>
</dbReference>
<dbReference type="InterPro" id="IPR006439">
    <property type="entry name" value="HAD-SF_hydro_IA"/>
</dbReference>
<dbReference type="AlphaFoldDB" id="A0A6L8LM43"/>
<gene>
    <name evidence="1" type="ORF">GR167_17290</name>
</gene>
<dbReference type="PANTHER" id="PTHR42896">
    <property type="entry name" value="XYLULOSE-1,5-BISPHOSPHATE (XUBP) PHOSPHATASE"/>
    <property type="match status" value="1"/>
</dbReference>
<dbReference type="InterPro" id="IPR044999">
    <property type="entry name" value="CbbY-like"/>
</dbReference>
<dbReference type="PRINTS" id="PR00413">
    <property type="entry name" value="HADHALOGNASE"/>
</dbReference>
<dbReference type="SUPFAM" id="SSF56784">
    <property type="entry name" value="HAD-like"/>
    <property type="match status" value="1"/>
</dbReference>
<evidence type="ECO:0000313" key="1">
    <source>
        <dbReference type="EMBL" id="MYM57074.1"/>
    </source>
</evidence>
<keyword evidence="2" id="KW-1185">Reference proteome</keyword>
<dbReference type="InterPro" id="IPR036412">
    <property type="entry name" value="HAD-like_sf"/>
</dbReference>
<dbReference type="Gene3D" id="3.40.50.1000">
    <property type="entry name" value="HAD superfamily/HAD-like"/>
    <property type="match status" value="1"/>
</dbReference>
<dbReference type="Gene3D" id="1.10.150.240">
    <property type="entry name" value="Putative phosphatase, domain 2"/>
    <property type="match status" value="1"/>
</dbReference>
<dbReference type="SFLD" id="SFLDG01135">
    <property type="entry name" value="C1.5.6:_HAD__Beta-PGM__Phospha"/>
    <property type="match status" value="1"/>
</dbReference>
<dbReference type="Pfam" id="PF00702">
    <property type="entry name" value="Hydrolase"/>
    <property type="match status" value="1"/>
</dbReference>
<dbReference type="NCBIfam" id="TIGR01509">
    <property type="entry name" value="HAD-SF-IA-v3"/>
    <property type="match status" value="1"/>
</dbReference>
<dbReference type="InterPro" id="IPR023198">
    <property type="entry name" value="PGP-like_dom2"/>
</dbReference>
<dbReference type="PANTHER" id="PTHR42896:SF2">
    <property type="entry name" value="CBBY-LIKE PROTEIN"/>
    <property type="match status" value="1"/>
</dbReference>